<protein>
    <submittedName>
        <fullName evidence="3">Vomeronasal type-1 receptor</fullName>
    </submittedName>
</protein>
<keyword evidence="2" id="KW-1185">Reference proteome</keyword>
<sequence length="236" mass="27373">MVQLAVADIIVLVCVSIGTTIFILFPQLPTECRFLHHFFAFMLNLGWHPGCCFLCLIVYSRYITLCGNDKLEVYFSQTKMRIYIISSWLVMGAVYSVQFYNPEGGSLTRWSPDILSWGNDIETGSLGKLLLILTMSQSYISFAFIGFYNLRVLFWLHRVRHSATMVDNSYLCKKELQLFLQGLITGTCFMGVIGTYVVLNIFRPRSYRSIWCYLWLDFTWLINASINPMIYCMLNR</sequence>
<evidence type="ECO:0000313" key="3">
    <source>
        <dbReference type="WBParaSite" id="nRc.2.0.1.t29412-RA"/>
    </source>
</evidence>
<name>A0A915JUD4_ROMCU</name>
<feature type="transmembrane region" description="Helical" evidence="1">
    <location>
        <begin position="139"/>
        <end position="157"/>
    </location>
</feature>
<feature type="transmembrane region" description="Helical" evidence="1">
    <location>
        <begin position="37"/>
        <end position="59"/>
    </location>
</feature>
<evidence type="ECO:0000256" key="1">
    <source>
        <dbReference type="SAM" id="Phobius"/>
    </source>
</evidence>
<organism evidence="2 3">
    <name type="scientific">Romanomermis culicivorax</name>
    <name type="common">Nematode worm</name>
    <dbReference type="NCBI Taxonomy" id="13658"/>
    <lineage>
        <taxon>Eukaryota</taxon>
        <taxon>Metazoa</taxon>
        <taxon>Ecdysozoa</taxon>
        <taxon>Nematoda</taxon>
        <taxon>Enoplea</taxon>
        <taxon>Dorylaimia</taxon>
        <taxon>Mermithida</taxon>
        <taxon>Mermithoidea</taxon>
        <taxon>Mermithidae</taxon>
        <taxon>Romanomermis</taxon>
    </lineage>
</organism>
<dbReference type="Pfam" id="PF10321">
    <property type="entry name" value="7TM_GPCR_Srt"/>
    <property type="match status" value="1"/>
</dbReference>
<dbReference type="WBParaSite" id="nRc.2.0.1.t29412-RA">
    <property type="protein sequence ID" value="nRc.2.0.1.t29412-RA"/>
    <property type="gene ID" value="nRc.2.0.1.g29412"/>
</dbReference>
<reference evidence="3" key="1">
    <citation type="submission" date="2022-11" db="UniProtKB">
        <authorList>
            <consortium name="WormBaseParasite"/>
        </authorList>
    </citation>
    <scope>IDENTIFICATION</scope>
</reference>
<feature type="transmembrane region" description="Helical" evidence="1">
    <location>
        <begin position="80"/>
        <end position="100"/>
    </location>
</feature>
<keyword evidence="1" id="KW-1133">Transmembrane helix</keyword>
<dbReference type="PANTHER" id="PTHR23021">
    <property type="entry name" value="SERPENTINE RECEPTOR, CLASS T"/>
    <property type="match status" value="1"/>
</dbReference>
<feature type="transmembrane region" description="Helical" evidence="1">
    <location>
        <begin position="178"/>
        <end position="202"/>
    </location>
</feature>
<dbReference type="CDD" id="cd00637">
    <property type="entry name" value="7tm_classA_rhodopsin-like"/>
    <property type="match status" value="1"/>
</dbReference>
<dbReference type="SUPFAM" id="SSF81321">
    <property type="entry name" value="Family A G protein-coupled receptor-like"/>
    <property type="match status" value="1"/>
</dbReference>
<keyword evidence="1" id="KW-0472">Membrane</keyword>
<feature type="transmembrane region" description="Helical" evidence="1">
    <location>
        <begin position="214"/>
        <end position="234"/>
    </location>
</feature>
<dbReference type="Gene3D" id="1.20.1070.10">
    <property type="entry name" value="Rhodopsin 7-helix transmembrane proteins"/>
    <property type="match status" value="1"/>
</dbReference>
<accession>A0A915JUD4</accession>
<keyword evidence="1" id="KW-0812">Transmembrane</keyword>
<feature type="transmembrane region" description="Helical" evidence="1">
    <location>
        <begin position="5"/>
        <end position="25"/>
    </location>
</feature>
<dbReference type="AlphaFoldDB" id="A0A915JUD4"/>
<dbReference type="InterPro" id="IPR019425">
    <property type="entry name" value="7TM_GPCR_serpentine_rcpt_Srt"/>
</dbReference>
<dbReference type="Proteomes" id="UP000887565">
    <property type="component" value="Unplaced"/>
</dbReference>
<proteinExistence type="predicted"/>
<evidence type="ECO:0000313" key="2">
    <source>
        <dbReference type="Proteomes" id="UP000887565"/>
    </source>
</evidence>